<evidence type="ECO:0000313" key="4">
    <source>
        <dbReference type="Proteomes" id="UP001303222"/>
    </source>
</evidence>
<comment type="caution">
    <text evidence="3">The sequence shown here is derived from an EMBL/GenBank/DDBJ whole genome shotgun (WGS) entry which is preliminary data.</text>
</comment>
<sequence>MQVRPGRARCLSLNSGSLELLLGVSLGRLVQTPASSSPISGKLWSQNSPVPPGSQTRSLGCCFFCLNHRSEDG</sequence>
<reference evidence="3" key="2">
    <citation type="submission" date="2023-06" db="EMBL/GenBank/DDBJ databases">
        <authorList>
            <consortium name="Lawrence Berkeley National Laboratory"/>
            <person name="Mondo S.J."/>
            <person name="Hensen N."/>
            <person name="Bonometti L."/>
            <person name="Westerberg I."/>
            <person name="Brannstrom I.O."/>
            <person name="Guillou S."/>
            <person name="Cros-Aarteil S."/>
            <person name="Calhoun S."/>
            <person name="Haridas S."/>
            <person name="Kuo A."/>
            <person name="Pangilinan J."/>
            <person name="Riley R."/>
            <person name="Labutti K."/>
            <person name="Andreopoulos B."/>
            <person name="Lipzen A."/>
            <person name="Chen C."/>
            <person name="Yanf M."/>
            <person name="Daum C."/>
            <person name="Ng V."/>
            <person name="Clum A."/>
            <person name="Steindorff A."/>
            <person name="Ohm R."/>
            <person name="Martin F."/>
            <person name="Silar P."/>
            <person name="Natvig D."/>
            <person name="Lalanne C."/>
            <person name="Gautier V."/>
            <person name="Ament-Velasquez S.L."/>
            <person name="Kruys A."/>
            <person name="Hutchinson M.I."/>
            <person name="Powell A.J."/>
            <person name="Barry K."/>
            <person name="Miller A.N."/>
            <person name="Grigoriev I.V."/>
            <person name="Debuchy R."/>
            <person name="Gladieux P."/>
            <person name="Thoren M.H."/>
            <person name="Johannesson H."/>
        </authorList>
    </citation>
    <scope>NUCLEOTIDE SEQUENCE</scope>
    <source>
        <strain evidence="3">CBS 626.80</strain>
    </source>
</reference>
<dbReference type="AlphaFoldDB" id="A0AAN6SIY4"/>
<evidence type="ECO:0000313" key="3">
    <source>
        <dbReference type="EMBL" id="KAK3954711.1"/>
    </source>
</evidence>
<gene>
    <name evidence="3" type="ORF">QBC32DRAFT_335633</name>
</gene>
<evidence type="ECO:0000256" key="1">
    <source>
        <dbReference type="SAM" id="MobiDB-lite"/>
    </source>
</evidence>
<accession>A0AAN6SIY4</accession>
<proteinExistence type="predicted"/>
<feature type="region of interest" description="Disordered" evidence="1">
    <location>
        <begin position="33"/>
        <end position="55"/>
    </location>
</feature>
<dbReference type="Proteomes" id="UP001303222">
    <property type="component" value="Unassembled WGS sequence"/>
</dbReference>
<dbReference type="EMBL" id="MU859086">
    <property type="protein sequence ID" value="KAK3954711.1"/>
    <property type="molecule type" value="Genomic_DNA"/>
</dbReference>
<reference evidence="3" key="1">
    <citation type="journal article" date="2023" name="Mol. Phylogenet. Evol.">
        <title>Genome-scale phylogeny and comparative genomics of the fungal order Sordariales.</title>
        <authorList>
            <person name="Hensen N."/>
            <person name="Bonometti L."/>
            <person name="Westerberg I."/>
            <person name="Brannstrom I.O."/>
            <person name="Guillou S."/>
            <person name="Cros-Aarteil S."/>
            <person name="Calhoun S."/>
            <person name="Haridas S."/>
            <person name="Kuo A."/>
            <person name="Mondo S."/>
            <person name="Pangilinan J."/>
            <person name="Riley R."/>
            <person name="LaButti K."/>
            <person name="Andreopoulos B."/>
            <person name="Lipzen A."/>
            <person name="Chen C."/>
            <person name="Yan M."/>
            <person name="Daum C."/>
            <person name="Ng V."/>
            <person name="Clum A."/>
            <person name="Steindorff A."/>
            <person name="Ohm R.A."/>
            <person name="Martin F."/>
            <person name="Silar P."/>
            <person name="Natvig D.O."/>
            <person name="Lalanne C."/>
            <person name="Gautier V."/>
            <person name="Ament-Velasquez S.L."/>
            <person name="Kruys A."/>
            <person name="Hutchinson M.I."/>
            <person name="Powell A.J."/>
            <person name="Barry K."/>
            <person name="Miller A.N."/>
            <person name="Grigoriev I.V."/>
            <person name="Debuchy R."/>
            <person name="Gladieux P."/>
            <person name="Hiltunen Thoren M."/>
            <person name="Johannesson H."/>
        </authorList>
    </citation>
    <scope>NUCLEOTIDE SEQUENCE</scope>
    <source>
        <strain evidence="3">CBS 626.80</strain>
    </source>
</reference>
<feature type="signal peptide" evidence="2">
    <location>
        <begin position="1"/>
        <end position="27"/>
    </location>
</feature>
<name>A0AAN6SIY4_9PEZI</name>
<evidence type="ECO:0000256" key="2">
    <source>
        <dbReference type="SAM" id="SignalP"/>
    </source>
</evidence>
<feature type="chain" id="PRO_5043047037" evidence="2">
    <location>
        <begin position="28"/>
        <end position="73"/>
    </location>
</feature>
<keyword evidence="4" id="KW-1185">Reference proteome</keyword>
<keyword evidence="2" id="KW-0732">Signal</keyword>
<protein>
    <submittedName>
        <fullName evidence="3">Uncharacterized protein</fullName>
    </submittedName>
</protein>
<organism evidence="3 4">
    <name type="scientific">Pseudoneurospora amorphoporcata</name>
    <dbReference type="NCBI Taxonomy" id="241081"/>
    <lineage>
        <taxon>Eukaryota</taxon>
        <taxon>Fungi</taxon>
        <taxon>Dikarya</taxon>
        <taxon>Ascomycota</taxon>
        <taxon>Pezizomycotina</taxon>
        <taxon>Sordariomycetes</taxon>
        <taxon>Sordariomycetidae</taxon>
        <taxon>Sordariales</taxon>
        <taxon>Sordariaceae</taxon>
        <taxon>Pseudoneurospora</taxon>
    </lineage>
</organism>